<evidence type="ECO:0000313" key="1">
    <source>
        <dbReference type="EMBL" id="WAJ26562.1"/>
    </source>
</evidence>
<reference evidence="1" key="1">
    <citation type="submission" date="2022-11" db="EMBL/GenBank/DDBJ databases">
        <title>beta-Carotene-producing bacterium, Jeongeuplla avenae sp. nov., alleviates the salt stress of Arabidopsis seedlings.</title>
        <authorList>
            <person name="Jiang L."/>
            <person name="Lee J."/>
        </authorList>
    </citation>
    <scope>NUCLEOTIDE SEQUENCE</scope>
    <source>
        <strain evidence="1">DY_R2A_6</strain>
    </source>
</reference>
<gene>
    <name evidence="1" type="ORF">OXU80_16975</name>
</gene>
<proteinExistence type="predicted"/>
<sequence>MPQDQTSEMRVVVSGMKVFIVEDESLVAMQLEDMLADIGCEVIGLAMKIERALDTIERLPAIQIAILDVNIGGHKVYPVAARLRERGVPLVFATGYGREGVESEWQCYPILQKPYTTEQVELAIETASAAATAA</sequence>
<dbReference type="Proteomes" id="UP001163223">
    <property type="component" value="Chromosome"/>
</dbReference>
<name>A0ACD4NI96_9HYPH</name>
<evidence type="ECO:0000313" key="2">
    <source>
        <dbReference type="Proteomes" id="UP001163223"/>
    </source>
</evidence>
<protein>
    <submittedName>
        <fullName evidence="1">Response regulator</fullName>
    </submittedName>
</protein>
<dbReference type="EMBL" id="CP113520">
    <property type="protein sequence ID" value="WAJ26562.1"/>
    <property type="molecule type" value="Genomic_DNA"/>
</dbReference>
<organism evidence="1 2">
    <name type="scientific">Antarcticirhabdus aurantiaca</name>
    <dbReference type="NCBI Taxonomy" id="2606717"/>
    <lineage>
        <taxon>Bacteria</taxon>
        <taxon>Pseudomonadati</taxon>
        <taxon>Pseudomonadota</taxon>
        <taxon>Alphaproteobacteria</taxon>
        <taxon>Hyphomicrobiales</taxon>
        <taxon>Aurantimonadaceae</taxon>
        <taxon>Antarcticirhabdus</taxon>
    </lineage>
</organism>
<accession>A0ACD4NI96</accession>
<keyword evidence="2" id="KW-1185">Reference proteome</keyword>